<keyword evidence="2" id="KW-0812">Transmembrane</keyword>
<sequence length="254" mass="28474">MTAEGSVDPAAERRAKPVPSLTAEPPERHGCGVCGRTLPRDELRPAALVSGAVAAVLSRSSPGWNATGWVCRDDLRKARQTTIEEMIREERGELSALDESVLASLAESETVTENPEEVYGRAESFGDRLADDMASFAGSWTFISIFCSILVLWIAANSVALFVRPFDPYPYILLNLILSCIAAIQAPLIMMSQKRQEAKDRLRSENDYRVNLKAELEIRRLHEKIDQHLLTQWEHLSRIQEAQLELVREMRSRG</sequence>
<proteinExistence type="predicted"/>
<evidence type="ECO:0000256" key="1">
    <source>
        <dbReference type="SAM" id="MobiDB-lite"/>
    </source>
</evidence>
<reference evidence="3 4" key="1">
    <citation type="submission" date="2021-03" db="EMBL/GenBank/DDBJ databases">
        <title>Whole genome sequence of Jiella sp. MQZ13P-4.</title>
        <authorList>
            <person name="Tuo L."/>
        </authorList>
    </citation>
    <scope>NUCLEOTIDE SEQUENCE [LARGE SCALE GENOMIC DNA]</scope>
    <source>
        <strain evidence="3 4">MQZ13P-4</strain>
    </source>
</reference>
<name>A0ABS3J1P3_9HYPH</name>
<feature type="transmembrane region" description="Helical" evidence="2">
    <location>
        <begin position="142"/>
        <end position="163"/>
    </location>
</feature>
<gene>
    <name evidence="3" type="ORF">J1C47_08085</name>
</gene>
<dbReference type="EMBL" id="JAFMPY010000006">
    <property type="protein sequence ID" value="MBO0903599.1"/>
    <property type="molecule type" value="Genomic_DNA"/>
</dbReference>
<keyword evidence="4" id="KW-1185">Reference proteome</keyword>
<organism evidence="3 4">
    <name type="scientific">Jiella sonneratiae</name>
    <dbReference type="NCBI Taxonomy" id="2816856"/>
    <lineage>
        <taxon>Bacteria</taxon>
        <taxon>Pseudomonadati</taxon>
        <taxon>Pseudomonadota</taxon>
        <taxon>Alphaproteobacteria</taxon>
        <taxon>Hyphomicrobiales</taxon>
        <taxon>Aurantimonadaceae</taxon>
        <taxon>Jiella</taxon>
    </lineage>
</organism>
<dbReference type="InterPro" id="IPR010406">
    <property type="entry name" value="DUF1003"/>
</dbReference>
<dbReference type="PANTHER" id="PTHR41386">
    <property type="entry name" value="INTEGRAL MEMBRANE PROTEIN-RELATED"/>
    <property type="match status" value="1"/>
</dbReference>
<evidence type="ECO:0000256" key="2">
    <source>
        <dbReference type="SAM" id="Phobius"/>
    </source>
</evidence>
<dbReference type="Proteomes" id="UP000664288">
    <property type="component" value="Unassembled WGS sequence"/>
</dbReference>
<keyword evidence="2" id="KW-1133">Transmembrane helix</keyword>
<feature type="region of interest" description="Disordered" evidence="1">
    <location>
        <begin position="1"/>
        <end position="28"/>
    </location>
</feature>
<comment type="caution">
    <text evidence="3">The sequence shown here is derived from an EMBL/GenBank/DDBJ whole genome shotgun (WGS) entry which is preliminary data.</text>
</comment>
<evidence type="ECO:0000313" key="3">
    <source>
        <dbReference type="EMBL" id="MBO0903599.1"/>
    </source>
</evidence>
<protein>
    <submittedName>
        <fullName evidence="3">DUF1003 domain-containing protein</fullName>
    </submittedName>
</protein>
<dbReference type="RefSeq" id="WP_207350233.1">
    <property type="nucleotide sequence ID" value="NZ_JAFMPY010000006.1"/>
</dbReference>
<dbReference type="Pfam" id="PF06210">
    <property type="entry name" value="DUF1003"/>
    <property type="match status" value="1"/>
</dbReference>
<feature type="transmembrane region" description="Helical" evidence="2">
    <location>
        <begin position="169"/>
        <end position="191"/>
    </location>
</feature>
<accession>A0ABS3J1P3</accession>
<evidence type="ECO:0000313" key="4">
    <source>
        <dbReference type="Proteomes" id="UP000664288"/>
    </source>
</evidence>
<keyword evidence="2" id="KW-0472">Membrane</keyword>
<dbReference type="PANTHER" id="PTHR41386:SF1">
    <property type="entry name" value="MEMBRANE PROTEIN"/>
    <property type="match status" value="1"/>
</dbReference>